<dbReference type="EMBL" id="LFBV01000002">
    <property type="protein sequence ID" value="OKH95244.1"/>
    <property type="molecule type" value="Genomic_DNA"/>
</dbReference>
<feature type="domain" description="VOC" evidence="1">
    <location>
        <begin position="15"/>
        <end position="150"/>
    </location>
</feature>
<dbReference type="PROSITE" id="PS51819">
    <property type="entry name" value="VOC"/>
    <property type="match status" value="1"/>
</dbReference>
<sequence>MNEESRTMAELTEPRWTHVALPVSDLDRSIEFYERITPLVLVTKNDDDNGRGAWLSNKGQVDSPLVLVLAEFIPEVGARFGIEPGKKVTTLAPFAHIGIELPNREDVDAVAAKARETGNLRWEPVEMAAHIGYICAVNDPDGNTIEFSHNQKVFSTIQELWG</sequence>
<evidence type="ECO:0000313" key="2">
    <source>
        <dbReference type="EMBL" id="OKH95244.1"/>
    </source>
</evidence>
<accession>A0A1Q4VBM1</accession>
<dbReference type="InterPro" id="IPR004360">
    <property type="entry name" value="Glyas_Fos-R_dOase_dom"/>
</dbReference>
<dbReference type="CDD" id="cd06587">
    <property type="entry name" value="VOC"/>
    <property type="match status" value="1"/>
</dbReference>
<evidence type="ECO:0000313" key="3">
    <source>
        <dbReference type="Proteomes" id="UP000186455"/>
    </source>
</evidence>
<comment type="caution">
    <text evidence="2">The sequence shown here is derived from an EMBL/GenBank/DDBJ whole genome shotgun (WGS) entry which is preliminary data.</text>
</comment>
<dbReference type="AlphaFoldDB" id="A0A1Q4VBM1"/>
<protein>
    <submittedName>
        <fullName evidence="2">Glyoxalase</fullName>
    </submittedName>
</protein>
<dbReference type="SUPFAM" id="SSF54593">
    <property type="entry name" value="Glyoxalase/Bleomycin resistance protein/Dihydroxybiphenyl dioxygenase"/>
    <property type="match status" value="1"/>
</dbReference>
<evidence type="ECO:0000259" key="1">
    <source>
        <dbReference type="PROSITE" id="PS51819"/>
    </source>
</evidence>
<name>A0A1Q4VBM1_9ACTN</name>
<dbReference type="InterPro" id="IPR037523">
    <property type="entry name" value="VOC_core"/>
</dbReference>
<proteinExistence type="predicted"/>
<dbReference type="PANTHER" id="PTHR36113">
    <property type="entry name" value="LYASE, PUTATIVE-RELATED-RELATED"/>
    <property type="match status" value="1"/>
</dbReference>
<reference evidence="2 3" key="1">
    <citation type="submission" date="2015-06" db="EMBL/GenBank/DDBJ databases">
        <title>Cloning and characterization of the uncialamcin biosynthetic gene cluster.</title>
        <authorList>
            <person name="Yan X."/>
            <person name="Huang T."/>
            <person name="Ge H."/>
            <person name="Shen B."/>
        </authorList>
    </citation>
    <scope>NUCLEOTIDE SEQUENCE [LARGE SCALE GENOMIC DNA]</scope>
    <source>
        <strain evidence="2 3">DCA2648</strain>
    </source>
</reference>
<gene>
    <name evidence="2" type="ORF">AB852_10895</name>
</gene>
<dbReference type="Proteomes" id="UP000186455">
    <property type="component" value="Unassembled WGS sequence"/>
</dbReference>
<dbReference type="STRING" id="1048205.AB852_10895"/>
<dbReference type="InterPro" id="IPR051332">
    <property type="entry name" value="Fosfomycin_Res_Enzymes"/>
</dbReference>
<keyword evidence="3" id="KW-1185">Reference proteome</keyword>
<dbReference type="InterPro" id="IPR029068">
    <property type="entry name" value="Glyas_Bleomycin-R_OHBP_Dase"/>
</dbReference>
<dbReference type="Pfam" id="PF00903">
    <property type="entry name" value="Glyoxalase"/>
    <property type="match status" value="1"/>
</dbReference>
<organism evidence="2 3">
    <name type="scientific">Streptomyces uncialis</name>
    <dbReference type="NCBI Taxonomy" id="1048205"/>
    <lineage>
        <taxon>Bacteria</taxon>
        <taxon>Bacillati</taxon>
        <taxon>Actinomycetota</taxon>
        <taxon>Actinomycetes</taxon>
        <taxon>Kitasatosporales</taxon>
        <taxon>Streptomycetaceae</taxon>
        <taxon>Streptomyces</taxon>
    </lineage>
</organism>
<dbReference type="Gene3D" id="3.10.180.10">
    <property type="entry name" value="2,3-Dihydroxybiphenyl 1,2-Dioxygenase, domain 1"/>
    <property type="match status" value="1"/>
</dbReference>
<dbReference type="PANTHER" id="PTHR36113:SF3">
    <property type="entry name" value="SLL5075 PROTEIN"/>
    <property type="match status" value="1"/>
</dbReference>